<feature type="compositionally biased region" description="Polar residues" evidence="1">
    <location>
        <begin position="120"/>
        <end position="131"/>
    </location>
</feature>
<feature type="compositionally biased region" description="Polar residues" evidence="1">
    <location>
        <begin position="137"/>
        <end position="147"/>
    </location>
</feature>
<dbReference type="AlphaFoldDB" id="A0A7J6V624"/>
<protein>
    <submittedName>
        <fullName evidence="2">Uncharacterized protein</fullName>
    </submittedName>
</protein>
<gene>
    <name evidence="2" type="ORF">FRX31_029884</name>
</gene>
<evidence type="ECO:0000313" key="3">
    <source>
        <dbReference type="Proteomes" id="UP000554482"/>
    </source>
</evidence>
<feature type="region of interest" description="Disordered" evidence="1">
    <location>
        <begin position="101"/>
        <end position="147"/>
    </location>
</feature>
<evidence type="ECO:0000313" key="2">
    <source>
        <dbReference type="EMBL" id="KAF5180529.1"/>
    </source>
</evidence>
<keyword evidence="3" id="KW-1185">Reference proteome</keyword>
<evidence type="ECO:0000256" key="1">
    <source>
        <dbReference type="SAM" id="MobiDB-lite"/>
    </source>
</evidence>
<feature type="non-terminal residue" evidence="2">
    <location>
        <position position="1"/>
    </location>
</feature>
<sequence>MSSRFNYTNYTHEYLHVRTYLRVYEDSVLPIPNEQDWLPPQYKVLPPPLVRPPGRPRKNRRIAEGENDALRTRVRHCSVCKSTNHTARTCKGLSKAELLQRRLAKEATRGRGRGRRGPDTSGSHGTQSIGTQPKEASGSQINANRGR</sequence>
<organism evidence="2 3">
    <name type="scientific">Thalictrum thalictroides</name>
    <name type="common">Rue-anemone</name>
    <name type="synonym">Anemone thalictroides</name>
    <dbReference type="NCBI Taxonomy" id="46969"/>
    <lineage>
        <taxon>Eukaryota</taxon>
        <taxon>Viridiplantae</taxon>
        <taxon>Streptophyta</taxon>
        <taxon>Embryophyta</taxon>
        <taxon>Tracheophyta</taxon>
        <taxon>Spermatophyta</taxon>
        <taxon>Magnoliopsida</taxon>
        <taxon>Ranunculales</taxon>
        <taxon>Ranunculaceae</taxon>
        <taxon>Thalictroideae</taxon>
        <taxon>Thalictrum</taxon>
    </lineage>
</organism>
<comment type="caution">
    <text evidence="2">The sequence shown here is derived from an EMBL/GenBank/DDBJ whole genome shotgun (WGS) entry which is preliminary data.</text>
</comment>
<accession>A0A7J6V624</accession>
<proteinExistence type="predicted"/>
<dbReference type="Proteomes" id="UP000554482">
    <property type="component" value="Unassembled WGS sequence"/>
</dbReference>
<name>A0A7J6V624_THATH</name>
<reference evidence="2 3" key="1">
    <citation type="submission" date="2020-06" db="EMBL/GenBank/DDBJ databases">
        <title>Transcriptomic and genomic resources for Thalictrum thalictroides and T. hernandezii: Facilitating candidate gene discovery in an emerging model plant lineage.</title>
        <authorList>
            <person name="Arias T."/>
            <person name="Riano-Pachon D.M."/>
            <person name="Di Stilio V.S."/>
        </authorList>
    </citation>
    <scope>NUCLEOTIDE SEQUENCE [LARGE SCALE GENOMIC DNA]</scope>
    <source>
        <strain evidence="3">cv. WT478/WT964</strain>
        <tissue evidence="2">Leaves</tissue>
    </source>
</reference>
<dbReference type="EMBL" id="JABWDY010037303">
    <property type="protein sequence ID" value="KAF5180529.1"/>
    <property type="molecule type" value="Genomic_DNA"/>
</dbReference>